<accession>D2I8J4</accession>
<protein>
    <submittedName>
        <fullName evidence="2">Uncharacterized protein</fullName>
    </submittedName>
</protein>
<name>D2I8J4_AILME</name>
<reference evidence="2" key="1">
    <citation type="journal article" date="2010" name="Nature">
        <title>The sequence and de novo assembly of the giant panda genome.</title>
        <authorList>
            <person name="Li R."/>
            <person name="Fan W."/>
            <person name="Tian G."/>
            <person name="Zhu H."/>
            <person name="He L."/>
            <person name="Cai J."/>
            <person name="Huang Q."/>
            <person name="Cai Q."/>
            <person name="Li B."/>
            <person name="Bai Y."/>
            <person name="Zhang Z."/>
            <person name="Zhang Y."/>
            <person name="Wang W."/>
            <person name="Li J."/>
            <person name="Wei F."/>
            <person name="Li H."/>
            <person name="Jian M."/>
            <person name="Li J."/>
            <person name="Zhang Z."/>
            <person name="Nielsen R."/>
            <person name="Li D."/>
            <person name="Gu W."/>
            <person name="Yang Z."/>
            <person name="Xuan Z."/>
            <person name="Ryder O.A."/>
            <person name="Leung F.C."/>
            <person name="Zhou Y."/>
            <person name="Cao J."/>
            <person name="Sun X."/>
            <person name="Fu Y."/>
            <person name="Fang X."/>
            <person name="Guo X."/>
            <person name="Wang B."/>
            <person name="Hou R."/>
            <person name="Shen F."/>
            <person name="Mu B."/>
            <person name="Ni P."/>
            <person name="Lin R."/>
            <person name="Qian W."/>
            <person name="Wang G."/>
            <person name="Yu C."/>
            <person name="Nie W."/>
            <person name="Wang J."/>
            <person name="Wu Z."/>
            <person name="Liang H."/>
            <person name="Min J."/>
            <person name="Wu Q."/>
            <person name="Cheng S."/>
            <person name="Ruan J."/>
            <person name="Wang M."/>
            <person name="Shi Z."/>
            <person name="Wen M."/>
            <person name="Liu B."/>
            <person name="Ren X."/>
            <person name="Zheng H."/>
            <person name="Dong D."/>
            <person name="Cook K."/>
            <person name="Shan G."/>
            <person name="Zhang H."/>
            <person name="Kosiol C."/>
            <person name="Xie X."/>
            <person name="Lu Z."/>
            <person name="Zheng H."/>
            <person name="Li Y."/>
            <person name="Steiner C.C."/>
            <person name="Lam T.T."/>
            <person name="Lin S."/>
            <person name="Zhang Q."/>
            <person name="Li G."/>
            <person name="Tian J."/>
            <person name="Gong T."/>
            <person name="Liu H."/>
            <person name="Zhang D."/>
            <person name="Fang L."/>
            <person name="Ye C."/>
            <person name="Zhang J."/>
            <person name="Hu W."/>
            <person name="Xu A."/>
            <person name="Ren Y."/>
            <person name="Zhang G."/>
            <person name="Bruford M.W."/>
            <person name="Li Q."/>
            <person name="Ma L."/>
            <person name="Guo Y."/>
            <person name="An N."/>
            <person name="Hu Y."/>
            <person name="Zheng Y."/>
            <person name="Shi Y."/>
            <person name="Li Z."/>
            <person name="Liu Q."/>
            <person name="Chen Y."/>
            <person name="Zhao J."/>
            <person name="Qu N."/>
            <person name="Zhao S."/>
            <person name="Tian F."/>
            <person name="Wang X."/>
            <person name="Wang H."/>
            <person name="Xu L."/>
            <person name="Liu X."/>
            <person name="Vinar T."/>
            <person name="Wang Y."/>
            <person name="Lam T.W."/>
            <person name="Yiu S.M."/>
            <person name="Liu S."/>
            <person name="Zhang H."/>
            <person name="Li D."/>
            <person name="Huang Y."/>
            <person name="Wang X."/>
            <person name="Yang G."/>
            <person name="Jiang Z."/>
            <person name="Wang J."/>
            <person name="Qin N."/>
            <person name="Li L."/>
            <person name="Li J."/>
            <person name="Bolund L."/>
            <person name="Kristiansen K."/>
            <person name="Wong G.K."/>
            <person name="Olson M."/>
            <person name="Zhang X."/>
            <person name="Li S."/>
            <person name="Yang H."/>
            <person name="Wang J."/>
            <person name="Wang J."/>
        </authorList>
    </citation>
    <scope>NUCLEOTIDE SEQUENCE [LARGE SCALE GENOMIC DNA]</scope>
</reference>
<organism evidence="2">
    <name type="scientific">Ailuropoda melanoleuca</name>
    <name type="common">Giant panda</name>
    <dbReference type="NCBI Taxonomy" id="9646"/>
    <lineage>
        <taxon>Eukaryota</taxon>
        <taxon>Metazoa</taxon>
        <taxon>Chordata</taxon>
        <taxon>Craniata</taxon>
        <taxon>Vertebrata</taxon>
        <taxon>Euteleostomi</taxon>
        <taxon>Mammalia</taxon>
        <taxon>Eutheria</taxon>
        <taxon>Laurasiatheria</taxon>
        <taxon>Carnivora</taxon>
        <taxon>Caniformia</taxon>
        <taxon>Ursidae</taxon>
        <taxon>Ailuropoda</taxon>
    </lineage>
</organism>
<proteinExistence type="predicted"/>
<evidence type="ECO:0000313" key="2">
    <source>
        <dbReference type="EMBL" id="EFB30091.1"/>
    </source>
</evidence>
<dbReference type="InParanoid" id="D2I8J4"/>
<feature type="non-terminal residue" evidence="2">
    <location>
        <position position="37"/>
    </location>
</feature>
<evidence type="ECO:0000256" key="1">
    <source>
        <dbReference type="SAM" id="MobiDB-lite"/>
    </source>
</evidence>
<feature type="region of interest" description="Disordered" evidence="1">
    <location>
        <begin position="1"/>
        <end position="22"/>
    </location>
</feature>
<feature type="non-terminal residue" evidence="2">
    <location>
        <position position="1"/>
    </location>
</feature>
<dbReference type="EMBL" id="GL197080">
    <property type="protein sequence ID" value="EFB30091.1"/>
    <property type="molecule type" value="Genomic_DNA"/>
</dbReference>
<gene>
    <name evidence="2" type="ORF">PANDA_022422</name>
</gene>
<dbReference type="AlphaFoldDB" id="D2I8J4"/>
<sequence>SMQDLEKDHEHLLTDEQSEVREEMTKLGNKIMREAVS</sequence>